<reference evidence="2 3" key="1">
    <citation type="journal article" date="2018" name="Sci. Rep.">
        <title>Genomic signatures of local adaptation to the degree of environmental predictability in rotifers.</title>
        <authorList>
            <person name="Franch-Gras L."/>
            <person name="Hahn C."/>
            <person name="Garcia-Roger E.M."/>
            <person name="Carmona M.J."/>
            <person name="Serra M."/>
            <person name="Gomez A."/>
        </authorList>
    </citation>
    <scope>NUCLEOTIDE SEQUENCE [LARGE SCALE GENOMIC DNA]</scope>
    <source>
        <strain evidence="2">HYR1</strain>
    </source>
</reference>
<feature type="transmembrane region" description="Helical" evidence="1">
    <location>
        <begin position="6"/>
        <end position="23"/>
    </location>
</feature>
<proteinExistence type="predicted"/>
<organism evidence="2 3">
    <name type="scientific">Brachionus plicatilis</name>
    <name type="common">Marine rotifer</name>
    <name type="synonym">Brachionus muelleri</name>
    <dbReference type="NCBI Taxonomy" id="10195"/>
    <lineage>
        <taxon>Eukaryota</taxon>
        <taxon>Metazoa</taxon>
        <taxon>Spiralia</taxon>
        <taxon>Gnathifera</taxon>
        <taxon>Rotifera</taxon>
        <taxon>Eurotatoria</taxon>
        <taxon>Monogononta</taxon>
        <taxon>Pseudotrocha</taxon>
        <taxon>Ploima</taxon>
        <taxon>Brachionidae</taxon>
        <taxon>Brachionus</taxon>
    </lineage>
</organism>
<name>A0A3M7QW16_BRAPC</name>
<gene>
    <name evidence="2" type="ORF">BpHYR1_042085</name>
</gene>
<keyword evidence="1" id="KW-1133">Transmembrane helix</keyword>
<keyword evidence="1" id="KW-0472">Membrane</keyword>
<accession>A0A3M7QW16</accession>
<sequence length="129" mass="15065">MSHRIRTIWSPTSFFQILTFIILKQNWRFLAHLSYTTYDRGFYILGWLGNCTSWTIIFMLGWLGNCTSWTIIFMLGWLCMAIGWTRTNILGWLGWKDVSDGFISKTIFASLTKQSLKKESTSILVAMFI</sequence>
<evidence type="ECO:0000256" key="1">
    <source>
        <dbReference type="SAM" id="Phobius"/>
    </source>
</evidence>
<feature type="transmembrane region" description="Helical" evidence="1">
    <location>
        <begin position="44"/>
        <end position="63"/>
    </location>
</feature>
<comment type="caution">
    <text evidence="2">The sequence shown here is derived from an EMBL/GenBank/DDBJ whole genome shotgun (WGS) entry which is preliminary data.</text>
</comment>
<keyword evidence="3" id="KW-1185">Reference proteome</keyword>
<keyword evidence="1" id="KW-0812">Transmembrane</keyword>
<dbReference type="EMBL" id="REGN01004927">
    <property type="protein sequence ID" value="RNA15546.1"/>
    <property type="molecule type" value="Genomic_DNA"/>
</dbReference>
<feature type="transmembrane region" description="Helical" evidence="1">
    <location>
        <begin position="69"/>
        <end position="95"/>
    </location>
</feature>
<evidence type="ECO:0000313" key="2">
    <source>
        <dbReference type="EMBL" id="RNA15546.1"/>
    </source>
</evidence>
<dbReference type="AlphaFoldDB" id="A0A3M7QW16"/>
<dbReference type="Proteomes" id="UP000276133">
    <property type="component" value="Unassembled WGS sequence"/>
</dbReference>
<protein>
    <submittedName>
        <fullName evidence="2">Uncharacterized protein</fullName>
    </submittedName>
</protein>
<evidence type="ECO:0000313" key="3">
    <source>
        <dbReference type="Proteomes" id="UP000276133"/>
    </source>
</evidence>